<protein>
    <submittedName>
        <fullName evidence="1">Uncharacterized protein</fullName>
    </submittedName>
</protein>
<dbReference type="EMBL" id="FZMO01000335">
    <property type="protein sequence ID" value="SNQ50074.1"/>
    <property type="molecule type" value="Genomic_DNA"/>
</dbReference>
<name>A0A2I2KWP1_9ACTN</name>
<proteinExistence type="predicted"/>
<evidence type="ECO:0000313" key="2">
    <source>
        <dbReference type="Proteomes" id="UP000234331"/>
    </source>
</evidence>
<dbReference type="Proteomes" id="UP000234331">
    <property type="component" value="Unassembled WGS sequence"/>
</dbReference>
<reference evidence="1 2" key="1">
    <citation type="submission" date="2017-06" db="EMBL/GenBank/DDBJ databases">
        <authorList>
            <person name="Kim H.J."/>
            <person name="Triplett B.A."/>
        </authorList>
    </citation>
    <scope>NUCLEOTIDE SEQUENCE [LARGE SCALE GENOMIC DNA]</scope>
    <source>
        <strain evidence="1">FRACA_ARgP5</strain>
    </source>
</reference>
<dbReference type="AlphaFoldDB" id="A0A2I2KWP1"/>
<sequence>MRQGVVRGGAGGPALRSISTLHARATKHAGTRWVGAGKLQYGQERTCPSSFLASP</sequence>
<evidence type="ECO:0000313" key="1">
    <source>
        <dbReference type="EMBL" id="SNQ50074.1"/>
    </source>
</evidence>
<keyword evidence="2" id="KW-1185">Reference proteome</keyword>
<organism evidence="1 2">
    <name type="scientific">Frankia canadensis</name>
    <dbReference type="NCBI Taxonomy" id="1836972"/>
    <lineage>
        <taxon>Bacteria</taxon>
        <taxon>Bacillati</taxon>
        <taxon>Actinomycetota</taxon>
        <taxon>Actinomycetes</taxon>
        <taxon>Frankiales</taxon>
        <taxon>Frankiaceae</taxon>
        <taxon>Frankia</taxon>
    </lineage>
</organism>
<accession>A0A2I2KWP1</accession>
<gene>
    <name evidence="1" type="ORF">FRACA_400007</name>
</gene>